<evidence type="ECO:0000313" key="3">
    <source>
        <dbReference type="EMBL" id="OXG08853.1"/>
    </source>
</evidence>
<comment type="similarity">
    <text evidence="1 2">Belongs to the cytochrome P450 family.</text>
</comment>
<accession>A0A227PH16</accession>
<name>A0A227PH16_9FLAO</name>
<dbReference type="InterPro" id="IPR001128">
    <property type="entry name" value="Cyt_P450"/>
</dbReference>
<keyword evidence="2" id="KW-0560">Oxidoreductase</keyword>
<dbReference type="RefSeq" id="WP_089478492.1">
    <property type="nucleotide sequence ID" value="NZ_MUGS01000005.1"/>
</dbReference>
<dbReference type="PANTHER" id="PTHR46696:SF1">
    <property type="entry name" value="CYTOCHROME P450 YJIB-RELATED"/>
    <property type="match status" value="1"/>
</dbReference>
<evidence type="ECO:0000256" key="2">
    <source>
        <dbReference type="RuleBase" id="RU000461"/>
    </source>
</evidence>
<dbReference type="GO" id="GO:0005506">
    <property type="term" value="F:iron ion binding"/>
    <property type="evidence" value="ECO:0007669"/>
    <property type="project" value="InterPro"/>
</dbReference>
<dbReference type="PANTHER" id="PTHR46696">
    <property type="entry name" value="P450, PUTATIVE (EUROFUNG)-RELATED"/>
    <property type="match status" value="1"/>
</dbReference>
<dbReference type="Gene3D" id="1.10.630.10">
    <property type="entry name" value="Cytochrome P450"/>
    <property type="match status" value="1"/>
</dbReference>
<dbReference type="OrthoDB" id="9801155at2"/>
<dbReference type="SUPFAM" id="SSF48264">
    <property type="entry name" value="Cytochrome P450"/>
    <property type="match status" value="1"/>
</dbReference>
<keyword evidence="2" id="KW-0349">Heme</keyword>
<reference evidence="3 4" key="1">
    <citation type="submission" date="2016-11" db="EMBL/GenBank/DDBJ databases">
        <title>Whole genomes of Flavobacteriaceae.</title>
        <authorList>
            <person name="Stine C."/>
            <person name="Li C."/>
            <person name="Tadesse D."/>
        </authorList>
    </citation>
    <scope>NUCLEOTIDE SEQUENCE [LARGE SCALE GENOMIC DNA]</scope>
    <source>
        <strain evidence="3 4">DSM 24704</strain>
    </source>
</reference>
<evidence type="ECO:0008006" key="5">
    <source>
        <dbReference type="Google" id="ProtNLM"/>
    </source>
</evidence>
<evidence type="ECO:0000313" key="4">
    <source>
        <dbReference type="Proteomes" id="UP000214684"/>
    </source>
</evidence>
<dbReference type="PROSITE" id="PS00086">
    <property type="entry name" value="CYTOCHROME_P450"/>
    <property type="match status" value="1"/>
</dbReference>
<protein>
    <recommendedName>
        <fullName evidence="5">Cytochrome</fullName>
    </recommendedName>
</protein>
<dbReference type="GO" id="GO:0020037">
    <property type="term" value="F:heme binding"/>
    <property type="evidence" value="ECO:0007669"/>
    <property type="project" value="InterPro"/>
</dbReference>
<dbReference type="PRINTS" id="PR00359">
    <property type="entry name" value="BP450"/>
</dbReference>
<keyword evidence="2" id="KW-0408">Iron</keyword>
<dbReference type="GO" id="GO:0004497">
    <property type="term" value="F:monooxygenase activity"/>
    <property type="evidence" value="ECO:0007669"/>
    <property type="project" value="UniProtKB-KW"/>
</dbReference>
<evidence type="ECO:0000256" key="1">
    <source>
        <dbReference type="ARBA" id="ARBA00010617"/>
    </source>
</evidence>
<dbReference type="GO" id="GO:0016705">
    <property type="term" value="F:oxidoreductase activity, acting on paired donors, with incorporation or reduction of molecular oxygen"/>
    <property type="evidence" value="ECO:0007669"/>
    <property type="project" value="InterPro"/>
</dbReference>
<dbReference type="InterPro" id="IPR002397">
    <property type="entry name" value="Cyt_P450_B"/>
</dbReference>
<keyword evidence="4" id="KW-1185">Reference proteome</keyword>
<dbReference type="EMBL" id="MUGS01000005">
    <property type="protein sequence ID" value="OXG08853.1"/>
    <property type="molecule type" value="Genomic_DNA"/>
</dbReference>
<keyword evidence="2" id="KW-0479">Metal-binding</keyword>
<dbReference type="Proteomes" id="UP000214684">
    <property type="component" value="Unassembled WGS sequence"/>
</dbReference>
<dbReference type="AlphaFoldDB" id="A0A227PH16"/>
<sequence length="385" mass="43933">MTSSLFLQSDVCDPYLIYQSMLDKNPIYWDEENKIWAIYSYPFCVEILENPNAFIPVINPNNKQKLNKYALDILTNLTRLSNGIQHEVTREIAMLLFTNMKAIAIAPITSQLLQNDTTEDKIDWVDSVCKKLPVLVILKSFSFTENDCVFILKKIEVLVQIMLPDKTEDQVKLINEVCEAIFSIVEKQLLSLDFTEPILSKISESHILSPDETRKIFASNLIGLFIQSYDAGRGILSNSLLQIMEHNNFPAKAAIEKSIVETLRFDPPIHNTRRVANTAIRLGETIIKKGDKILVVLAAANRDIDKFKEASNFDTERFNNNDNLTFGIGGHNCLAKYFSIHLATEALCFLFKEHKTITLLENNIKYEPLMNARLPKEIWISISNK</sequence>
<proteinExistence type="inferred from homology"/>
<keyword evidence="2" id="KW-0503">Monooxygenase</keyword>
<dbReference type="InterPro" id="IPR017972">
    <property type="entry name" value="Cyt_P450_CS"/>
</dbReference>
<dbReference type="Pfam" id="PF00067">
    <property type="entry name" value="p450"/>
    <property type="match status" value="1"/>
</dbReference>
<comment type="caution">
    <text evidence="3">The sequence shown here is derived from an EMBL/GenBank/DDBJ whole genome shotgun (WGS) entry which is preliminary data.</text>
</comment>
<gene>
    <name evidence="3" type="ORF">B0A64_05385</name>
</gene>
<organism evidence="3 4">
    <name type="scientific">Flavobacterium araucananum</name>
    <dbReference type="NCBI Taxonomy" id="946678"/>
    <lineage>
        <taxon>Bacteria</taxon>
        <taxon>Pseudomonadati</taxon>
        <taxon>Bacteroidota</taxon>
        <taxon>Flavobacteriia</taxon>
        <taxon>Flavobacteriales</taxon>
        <taxon>Flavobacteriaceae</taxon>
        <taxon>Flavobacterium</taxon>
    </lineage>
</organism>
<dbReference type="InterPro" id="IPR036396">
    <property type="entry name" value="Cyt_P450_sf"/>
</dbReference>